<evidence type="ECO:0000256" key="2">
    <source>
        <dbReference type="ARBA" id="ARBA00007362"/>
    </source>
</evidence>
<comment type="caution">
    <text evidence="8">The sequence shown here is derived from an EMBL/GenBank/DDBJ whole genome shotgun (WGS) entry which is preliminary data.</text>
</comment>
<dbReference type="EMBL" id="NMVO01000001">
    <property type="protein sequence ID" value="OYO17468.1"/>
    <property type="molecule type" value="Genomic_DNA"/>
</dbReference>
<comment type="subcellular location">
    <subcellularLocation>
        <location evidence="1">Membrane</location>
        <topology evidence="1">Multi-pass membrane protein</topology>
    </subcellularLocation>
</comment>
<keyword evidence="3 6" id="KW-0812">Transmembrane</keyword>
<feature type="transmembrane region" description="Helical" evidence="6">
    <location>
        <begin position="36"/>
        <end position="53"/>
    </location>
</feature>
<feature type="transmembrane region" description="Helical" evidence="6">
    <location>
        <begin position="267"/>
        <end position="285"/>
    </location>
</feature>
<reference evidence="8 9" key="1">
    <citation type="submission" date="2017-07" db="EMBL/GenBank/DDBJ databases">
        <title>Draft whole genome sequences of clinical Proprionibacteriaceae strains.</title>
        <authorList>
            <person name="Bernier A.-M."/>
            <person name="Bernard K."/>
            <person name="Domingo M.-C."/>
        </authorList>
    </citation>
    <scope>NUCLEOTIDE SEQUENCE [LARGE SCALE GENOMIC DNA]</scope>
    <source>
        <strain evidence="8 9">NML 030167</strain>
    </source>
</reference>
<keyword evidence="9" id="KW-1185">Reference proteome</keyword>
<feature type="domain" description="EamA" evidence="7">
    <location>
        <begin position="142"/>
        <end position="283"/>
    </location>
</feature>
<keyword evidence="5 6" id="KW-0472">Membrane</keyword>
<feature type="transmembrane region" description="Helical" evidence="6">
    <location>
        <begin position="242"/>
        <end position="261"/>
    </location>
</feature>
<dbReference type="SUPFAM" id="SSF103481">
    <property type="entry name" value="Multidrug resistance efflux transporter EmrE"/>
    <property type="match status" value="2"/>
</dbReference>
<sequence length="301" mass="32055">MTAREKLLALSVAVLWGLNFPATAYALQHYPPMLAAALRFTLLAIPTLLFVPRPQIKLRWLIGTGIGLGVLQFAFLYVAMVAGMPAGLASVVLQSSAPFTVLLAGIFLHERLSRQQLIGVLIAVAGLSVIAWHRAQAAALLPVLLTLCGGLGWAIGNICSRQAKAPKPIQLTFWMSLIPPLPMLGLSLLFEGPHRIGQALGTALTPAALPANLGMLYIVVCASILGYGIWNSLMARHPSSQVAPWSMLVPVVGVLSSWLAFDEVPAWAELLGGCLVVGGVLYASLRLRRRADPISAPVRTP</sequence>
<proteinExistence type="inferred from homology"/>
<evidence type="ECO:0000313" key="9">
    <source>
        <dbReference type="Proteomes" id="UP000215896"/>
    </source>
</evidence>
<evidence type="ECO:0000256" key="5">
    <source>
        <dbReference type="ARBA" id="ARBA00023136"/>
    </source>
</evidence>
<dbReference type="Gene3D" id="1.10.3730.20">
    <property type="match status" value="2"/>
</dbReference>
<dbReference type="InterPro" id="IPR000620">
    <property type="entry name" value="EamA_dom"/>
</dbReference>
<feature type="transmembrane region" description="Helical" evidence="6">
    <location>
        <begin position="210"/>
        <end position="230"/>
    </location>
</feature>
<protein>
    <submittedName>
        <fullName evidence="8">EamA family transporter</fullName>
    </submittedName>
</protein>
<dbReference type="RefSeq" id="WP_094356866.1">
    <property type="nucleotide sequence ID" value="NZ_NMVK01000009.1"/>
</dbReference>
<feature type="domain" description="EamA" evidence="7">
    <location>
        <begin position="7"/>
        <end position="131"/>
    </location>
</feature>
<dbReference type="AlphaFoldDB" id="A0A255GNS9"/>
<dbReference type="PANTHER" id="PTHR32322:SF9">
    <property type="entry name" value="AMINO-ACID METABOLITE EFFLUX PUMP-RELATED"/>
    <property type="match status" value="1"/>
</dbReference>
<dbReference type="GO" id="GO:0016020">
    <property type="term" value="C:membrane"/>
    <property type="evidence" value="ECO:0007669"/>
    <property type="project" value="UniProtKB-SubCell"/>
</dbReference>
<dbReference type="InterPro" id="IPR037185">
    <property type="entry name" value="EmrE-like"/>
</dbReference>
<comment type="similarity">
    <text evidence="2">Belongs to the EamA transporter family.</text>
</comment>
<evidence type="ECO:0000313" key="8">
    <source>
        <dbReference type="EMBL" id="OYO17468.1"/>
    </source>
</evidence>
<dbReference type="PANTHER" id="PTHR32322">
    <property type="entry name" value="INNER MEMBRANE TRANSPORTER"/>
    <property type="match status" value="1"/>
</dbReference>
<feature type="transmembrane region" description="Helical" evidence="6">
    <location>
        <begin position="139"/>
        <end position="159"/>
    </location>
</feature>
<feature type="transmembrane region" description="Helical" evidence="6">
    <location>
        <begin position="60"/>
        <end position="80"/>
    </location>
</feature>
<evidence type="ECO:0000256" key="1">
    <source>
        <dbReference type="ARBA" id="ARBA00004141"/>
    </source>
</evidence>
<evidence type="ECO:0000259" key="7">
    <source>
        <dbReference type="Pfam" id="PF00892"/>
    </source>
</evidence>
<evidence type="ECO:0000256" key="4">
    <source>
        <dbReference type="ARBA" id="ARBA00022989"/>
    </source>
</evidence>
<evidence type="ECO:0000256" key="6">
    <source>
        <dbReference type="SAM" id="Phobius"/>
    </source>
</evidence>
<gene>
    <name evidence="8" type="ORF">CGZ94_00725</name>
</gene>
<dbReference type="InterPro" id="IPR050638">
    <property type="entry name" value="AA-Vitamin_Transporters"/>
</dbReference>
<feature type="transmembrane region" description="Helical" evidence="6">
    <location>
        <begin position="171"/>
        <end position="190"/>
    </location>
</feature>
<organism evidence="8 9">
    <name type="scientific">Enemella evansiae</name>
    <dbReference type="NCBI Taxonomy" id="2016499"/>
    <lineage>
        <taxon>Bacteria</taxon>
        <taxon>Bacillati</taxon>
        <taxon>Actinomycetota</taxon>
        <taxon>Actinomycetes</taxon>
        <taxon>Propionibacteriales</taxon>
        <taxon>Propionibacteriaceae</taxon>
        <taxon>Enemella</taxon>
    </lineage>
</organism>
<feature type="transmembrane region" description="Helical" evidence="6">
    <location>
        <begin position="117"/>
        <end position="133"/>
    </location>
</feature>
<dbReference type="OrthoDB" id="9812521at2"/>
<evidence type="ECO:0000256" key="3">
    <source>
        <dbReference type="ARBA" id="ARBA00022692"/>
    </source>
</evidence>
<feature type="transmembrane region" description="Helical" evidence="6">
    <location>
        <begin position="86"/>
        <end position="108"/>
    </location>
</feature>
<name>A0A255GNS9_9ACTN</name>
<keyword evidence="4 6" id="KW-1133">Transmembrane helix</keyword>
<accession>A0A255GNS9</accession>
<dbReference type="Pfam" id="PF00892">
    <property type="entry name" value="EamA"/>
    <property type="match status" value="2"/>
</dbReference>
<dbReference type="Proteomes" id="UP000215896">
    <property type="component" value="Unassembled WGS sequence"/>
</dbReference>